<keyword evidence="4" id="KW-1185">Reference proteome</keyword>
<dbReference type="InterPro" id="IPR050625">
    <property type="entry name" value="ParA/MinD_ATPase"/>
</dbReference>
<dbReference type="Gene3D" id="3.40.50.300">
    <property type="entry name" value="P-loop containing nucleotide triphosphate hydrolases"/>
    <property type="match status" value="1"/>
</dbReference>
<keyword evidence="1" id="KW-0547">Nucleotide-binding</keyword>
<protein>
    <submittedName>
        <fullName evidence="3">Uncharacterized protein</fullName>
    </submittedName>
</protein>
<dbReference type="PANTHER" id="PTHR43384:SF4">
    <property type="entry name" value="CELLULOSE BIOSYNTHESIS PROTEIN BCSQ-RELATED"/>
    <property type="match status" value="1"/>
</dbReference>
<comment type="caution">
    <text evidence="3">The sequence shown here is derived from an EMBL/GenBank/DDBJ whole genome shotgun (WGS) entry which is preliminary data.</text>
</comment>
<accession>A0A098QUN4</accession>
<dbReference type="GO" id="GO:0005829">
    <property type="term" value="C:cytosol"/>
    <property type="evidence" value="ECO:0007669"/>
    <property type="project" value="TreeGrafter"/>
</dbReference>
<proteinExistence type="predicted"/>
<evidence type="ECO:0000313" key="4">
    <source>
        <dbReference type="Proteomes" id="UP000029692"/>
    </source>
</evidence>
<evidence type="ECO:0000256" key="1">
    <source>
        <dbReference type="ARBA" id="ARBA00022741"/>
    </source>
</evidence>
<dbReference type="eggNOG" id="COG0455">
    <property type="taxonomic scope" value="Bacteria"/>
</dbReference>
<sequence>MAVGSGKGGVGKSTVSVNIALSAASSGLRVGLLDMDPLSNTGIVLDIPKSRIDALPQGYSSNNLEDYRVVFSRNLHILFPRAKLKEMEVKQLRNLVFQVLWPRLLDDYDVLILDLPAGIHNQENLYLLPYIQELIIVLNPEPTSHVSAGGYMKAALEVNPHVRFRFWHNRFEPHGDPAFNARDVVGNYNRFVPPELQLPAEIPGGITQDAWIPPDQALNLLLTEPDFTLQLLYRCEGALTLLTEQLTPEAGKDCSINALDALPLAFRRLLRYGLIALGSRPGKEELRSYLEDVLGYSSIWEEPRVADALTEYLNLVGSQPGRTGAYQAREVLYRYYDCSAPTQLRGIRQSFEYRLIVLLKELKQSSILGENPLVRNTGGLLLFYYSLLKLLDHPALLRIVRGAVPRRPGPEGAVRDRYSQIRGVLDGNTSFRSRIVEVVKQLFPIAEKQLVRIAESQGLEQFLFTYPTDDRASDGGGYNRQAYAKLVHRVVTDLFHSGLGVVVGLQDSPAAREITRATKLLLEEIGSAGRP</sequence>
<dbReference type="PANTHER" id="PTHR43384">
    <property type="entry name" value="SEPTUM SITE-DETERMINING PROTEIN MIND HOMOLOG, CHLOROPLASTIC-RELATED"/>
    <property type="match status" value="1"/>
</dbReference>
<reference evidence="3 4" key="1">
    <citation type="submission" date="2014-05" db="EMBL/GenBank/DDBJ databases">
        <title>De novo Genome Sequence of Spirocheata sp.</title>
        <authorList>
            <person name="Shivani Y."/>
            <person name="Subhash Y."/>
            <person name="Tushar L."/>
            <person name="Sasikala C."/>
            <person name="Ramana C.V."/>
        </authorList>
    </citation>
    <scope>NUCLEOTIDE SEQUENCE [LARGE SCALE GENOMIC DNA]</scope>
    <source>
        <strain evidence="3 4">JC230</strain>
    </source>
</reference>
<dbReference type="AlphaFoldDB" id="A0A098QUN4"/>
<dbReference type="EMBL" id="JNUP01000066">
    <property type="protein sequence ID" value="KGE71404.1"/>
    <property type="molecule type" value="Genomic_DNA"/>
</dbReference>
<dbReference type="SUPFAM" id="SSF52540">
    <property type="entry name" value="P-loop containing nucleoside triphosphate hydrolases"/>
    <property type="match status" value="1"/>
</dbReference>
<keyword evidence="2" id="KW-0067">ATP-binding</keyword>
<dbReference type="InterPro" id="IPR033756">
    <property type="entry name" value="YlxH/NBP35"/>
</dbReference>
<dbReference type="GO" id="GO:0005524">
    <property type="term" value="F:ATP binding"/>
    <property type="evidence" value="ECO:0007669"/>
    <property type="project" value="UniProtKB-KW"/>
</dbReference>
<dbReference type="Proteomes" id="UP000029692">
    <property type="component" value="Unassembled WGS sequence"/>
</dbReference>
<dbReference type="GO" id="GO:0051782">
    <property type="term" value="P:negative regulation of cell division"/>
    <property type="evidence" value="ECO:0007669"/>
    <property type="project" value="TreeGrafter"/>
</dbReference>
<evidence type="ECO:0000256" key="2">
    <source>
        <dbReference type="ARBA" id="ARBA00022840"/>
    </source>
</evidence>
<dbReference type="GO" id="GO:0016887">
    <property type="term" value="F:ATP hydrolysis activity"/>
    <property type="evidence" value="ECO:0007669"/>
    <property type="project" value="TreeGrafter"/>
</dbReference>
<dbReference type="STRING" id="1480694.DC28_11435"/>
<name>A0A098QUN4_9SPIO</name>
<gene>
    <name evidence="3" type="ORF">DC28_11435</name>
</gene>
<dbReference type="GO" id="GO:0009898">
    <property type="term" value="C:cytoplasmic side of plasma membrane"/>
    <property type="evidence" value="ECO:0007669"/>
    <property type="project" value="TreeGrafter"/>
</dbReference>
<organism evidence="3 4">
    <name type="scientific">Spirochaeta lutea</name>
    <dbReference type="NCBI Taxonomy" id="1480694"/>
    <lineage>
        <taxon>Bacteria</taxon>
        <taxon>Pseudomonadati</taxon>
        <taxon>Spirochaetota</taxon>
        <taxon>Spirochaetia</taxon>
        <taxon>Spirochaetales</taxon>
        <taxon>Spirochaetaceae</taxon>
        <taxon>Spirochaeta</taxon>
    </lineage>
</organism>
<evidence type="ECO:0000313" key="3">
    <source>
        <dbReference type="EMBL" id="KGE71404.1"/>
    </source>
</evidence>
<dbReference type="InterPro" id="IPR027417">
    <property type="entry name" value="P-loop_NTPase"/>
</dbReference>
<dbReference type="Pfam" id="PF10609">
    <property type="entry name" value="ParA"/>
    <property type="match status" value="1"/>
</dbReference>